<evidence type="ECO:0000256" key="1">
    <source>
        <dbReference type="SAM" id="Phobius"/>
    </source>
</evidence>
<sequence length="200" mass="23320">MNKTINKKRFDNIMKGTHVFLSWSVRALYVLMGFVLIGFLVALFIPKDLMNFDLDNIEHINIQLSNVLYQIDESLFTGIINVKWTLVLLGFMALANLAFLQFVMIYIRNILRDTIDQNPFSDNNVNRLKYIGYGYLIASVVLPYINNLFFWQLIHQLDLFEATINFSIHFQSVFMGVIILILANIFDYGSYLQEDHDMTV</sequence>
<dbReference type="Proteomes" id="UP000514720">
    <property type="component" value="Chromosome"/>
</dbReference>
<feature type="transmembrane region" description="Helical" evidence="1">
    <location>
        <begin position="128"/>
        <end position="146"/>
    </location>
</feature>
<dbReference type="RefSeq" id="WP_258878640.1">
    <property type="nucleotide sequence ID" value="NZ_CP048914.1"/>
</dbReference>
<gene>
    <name evidence="2" type="ORF">G4Z02_04345</name>
</gene>
<keyword evidence="1" id="KW-1133">Transmembrane helix</keyword>
<dbReference type="EMBL" id="CP048914">
    <property type="protein sequence ID" value="QMS85014.1"/>
    <property type="molecule type" value="Genomic_DNA"/>
</dbReference>
<feature type="transmembrane region" description="Helical" evidence="1">
    <location>
        <begin position="166"/>
        <end position="186"/>
    </location>
</feature>
<dbReference type="KEGG" id="xcl:G4Z02_04345"/>
<dbReference type="InterPro" id="IPR021354">
    <property type="entry name" value="DUF2975"/>
</dbReference>
<proteinExistence type="predicted"/>
<keyword evidence="1" id="KW-0472">Membrane</keyword>
<feature type="transmembrane region" description="Helical" evidence="1">
    <location>
        <begin position="84"/>
        <end position="107"/>
    </location>
</feature>
<dbReference type="AlphaFoldDB" id="A0A7L7KSU8"/>
<name>A0A7L7KSU8_9MOLU</name>
<protein>
    <submittedName>
        <fullName evidence="2">DUF2975 domain-containing protein</fullName>
    </submittedName>
</protein>
<reference evidence="2 3" key="1">
    <citation type="submission" date="2020-02" db="EMBL/GenBank/DDBJ databases">
        <authorList>
            <person name="Zheng R.K."/>
            <person name="Sun C.M."/>
        </authorList>
    </citation>
    <scope>NUCLEOTIDE SEQUENCE [LARGE SCALE GENOMIC DNA]</scope>
    <source>
        <strain evidence="3">zrk13</strain>
    </source>
</reference>
<feature type="transmembrane region" description="Helical" evidence="1">
    <location>
        <begin position="20"/>
        <end position="45"/>
    </location>
</feature>
<accession>A0A7L7KSU8</accession>
<evidence type="ECO:0000313" key="3">
    <source>
        <dbReference type="Proteomes" id="UP000514720"/>
    </source>
</evidence>
<keyword evidence="3" id="KW-1185">Reference proteome</keyword>
<organism evidence="2 3">
    <name type="scientific">Candidatus Xianfuyuplasma coldseepsis</name>
    <dbReference type="NCBI Taxonomy" id="2782163"/>
    <lineage>
        <taxon>Bacteria</taxon>
        <taxon>Bacillati</taxon>
        <taxon>Mycoplasmatota</taxon>
        <taxon>Mollicutes</taxon>
        <taxon>Candidatus Izemoplasmatales</taxon>
        <taxon>Candidatus Izemoplasmataceae</taxon>
        <taxon>Candidatus Xianfuyuplasma</taxon>
    </lineage>
</organism>
<dbReference type="Pfam" id="PF11188">
    <property type="entry name" value="DUF2975"/>
    <property type="match status" value="1"/>
</dbReference>
<evidence type="ECO:0000313" key="2">
    <source>
        <dbReference type="EMBL" id="QMS85014.1"/>
    </source>
</evidence>
<keyword evidence="1" id="KW-0812">Transmembrane</keyword>